<sequence length="180" mass="21369">MNKMSRYERLYREALRIRRRYGPDPKKALEGEGVTLIPMNTSTRLLGMYKVILRNPFVFYNDSVDEAVQRMVFAHELGHHLFHRDFAKDEELVEYTLFHLTDERELEANIFCAHYLLEEEQVYQMARAGYSYPEMAKAFSVDVNLMIFKLNEMQRMGYDLGFKEAPDNTFFSKIDGRRTL</sequence>
<comment type="caution">
    <text evidence="2">The sequence shown here is derived from an EMBL/GenBank/DDBJ whole genome shotgun (WGS) entry which is preliminary data.</text>
</comment>
<dbReference type="Proteomes" id="UP000586454">
    <property type="component" value="Unassembled WGS sequence"/>
</dbReference>
<organism evidence="2 3">
    <name type="scientific">Aedoeadaptatus nemausensis</name>
    <dbReference type="NCBI Taxonomy" id="2582829"/>
    <lineage>
        <taxon>Bacteria</taxon>
        <taxon>Bacillati</taxon>
        <taxon>Bacillota</taxon>
        <taxon>Tissierellia</taxon>
        <taxon>Tissierellales</taxon>
        <taxon>Peptoniphilaceae</taxon>
        <taxon>Aedoeadaptatus</taxon>
    </lineage>
</organism>
<dbReference type="PANTHER" id="PTHR43236:SF1">
    <property type="entry name" value="BLL7220 PROTEIN"/>
    <property type="match status" value="1"/>
</dbReference>
<accession>A0A6V6XYJ0</accession>
<dbReference type="EMBL" id="CAIJCS010000005">
    <property type="protein sequence ID" value="CAC9922142.1"/>
    <property type="molecule type" value="Genomic_DNA"/>
</dbReference>
<protein>
    <recommendedName>
        <fullName evidence="1">IrrE N-terminal-like domain-containing protein</fullName>
    </recommendedName>
</protein>
<dbReference type="Pfam" id="PF06114">
    <property type="entry name" value="Peptidase_M78"/>
    <property type="match status" value="1"/>
</dbReference>
<dbReference type="Gene3D" id="1.10.10.2910">
    <property type="match status" value="1"/>
</dbReference>
<dbReference type="InterPro" id="IPR052345">
    <property type="entry name" value="Rad_response_metalloprotease"/>
</dbReference>
<keyword evidence="3" id="KW-1185">Reference proteome</keyword>
<reference evidence="2 3" key="1">
    <citation type="submission" date="2020-06" db="EMBL/GenBank/DDBJ databases">
        <authorList>
            <person name="Criscuolo A."/>
        </authorList>
    </citation>
    <scope>NUCLEOTIDE SEQUENCE [LARGE SCALE GENOMIC DNA]</scope>
    <source>
        <strain evidence="2">1804121828</strain>
    </source>
</reference>
<proteinExistence type="predicted"/>
<feature type="domain" description="IrrE N-terminal-like" evidence="1">
    <location>
        <begin position="53"/>
        <end position="150"/>
    </location>
</feature>
<evidence type="ECO:0000259" key="1">
    <source>
        <dbReference type="Pfam" id="PF06114"/>
    </source>
</evidence>
<dbReference type="RefSeq" id="WP_246285840.1">
    <property type="nucleotide sequence ID" value="NZ_CAIJCS010000005.1"/>
</dbReference>
<gene>
    <name evidence="2" type="ORF">PEPNEM18_00025</name>
</gene>
<dbReference type="PANTHER" id="PTHR43236">
    <property type="entry name" value="ANTITOXIN HIGA1"/>
    <property type="match status" value="1"/>
</dbReference>
<dbReference type="InterPro" id="IPR010359">
    <property type="entry name" value="IrrE_HExxH"/>
</dbReference>
<dbReference type="AlphaFoldDB" id="A0A6V6XYJ0"/>
<name>A0A6V6XYJ0_9FIRM</name>
<evidence type="ECO:0000313" key="2">
    <source>
        <dbReference type="EMBL" id="CAC9922142.1"/>
    </source>
</evidence>
<evidence type="ECO:0000313" key="3">
    <source>
        <dbReference type="Proteomes" id="UP000586454"/>
    </source>
</evidence>